<sequence length="112" mass="12455">MSHHLGILACPHSMPIQQLRDLTHKAFNKHKTSTKGVCKTPLILNCTTQNSKQAPEGTQHCHNRGYNRRHGNRPRSRPTTGRSHGKGHPQPANTTVCPTAVNHSQPHPSHRC</sequence>
<evidence type="ECO:0000313" key="3">
    <source>
        <dbReference type="Proteomes" id="UP000830375"/>
    </source>
</evidence>
<feature type="compositionally biased region" description="Polar residues" evidence="1">
    <location>
        <begin position="91"/>
        <end position="112"/>
    </location>
</feature>
<accession>A0ABQ8L7M0</accession>
<evidence type="ECO:0000256" key="1">
    <source>
        <dbReference type="SAM" id="MobiDB-lite"/>
    </source>
</evidence>
<protein>
    <submittedName>
        <fullName evidence="2">WEB family protein At3g02930, chloroplastic</fullName>
    </submittedName>
</protein>
<name>A0ABQ8L7M0_LABRO</name>
<comment type="caution">
    <text evidence="2">The sequence shown here is derived from an EMBL/GenBank/DDBJ whole genome shotgun (WGS) entry which is preliminary data.</text>
</comment>
<reference evidence="2 3" key="1">
    <citation type="submission" date="2022-01" db="EMBL/GenBank/DDBJ databases">
        <title>A high-quality chromosome-level genome assembly of rohu carp, Labeo rohita.</title>
        <authorList>
            <person name="Arick M.A. II"/>
            <person name="Hsu C.-Y."/>
            <person name="Magbanua Z."/>
            <person name="Pechanova O."/>
            <person name="Grover C."/>
            <person name="Miller E."/>
            <person name="Thrash A."/>
            <person name="Ezzel L."/>
            <person name="Alam S."/>
            <person name="Benzie J."/>
            <person name="Hamilton M."/>
            <person name="Karsi A."/>
            <person name="Lawrence M.L."/>
            <person name="Peterson D.G."/>
        </authorList>
    </citation>
    <scope>NUCLEOTIDE SEQUENCE [LARGE SCALE GENOMIC DNA]</scope>
    <source>
        <strain evidence="3">BAU-BD-2019</strain>
        <tissue evidence="2">Blood</tissue>
    </source>
</reference>
<gene>
    <name evidence="2" type="ORF">H4Q32_027383</name>
</gene>
<evidence type="ECO:0000313" key="2">
    <source>
        <dbReference type="EMBL" id="KAI2646749.1"/>
    </source>
</evidence>
<feature type="region of interest" description="Disordered" evidence="1">
    <location>
        <begin position="48"/>
        <end position="112"/>
    </location>
</feature>
<proteinExistence type="predicted"/>
<feature type="compositionally biased region" description="Basic residues" evidence="1">
    <location>
        <begin position="61"/>
        <end position="76"/>
    </location>
</feature>
<dbReference type="EMBL" id="JACTAM010000919">
    <property type="protein sequence ID" value="KAI2646749.1"/>
    <property type="molecule type" value="Genomic_DNA"/>
</dbReference>
<dbReference type="Proteomes" id="UP000830375">
    <property type="component" value="Unassembled WGS sequence"/>
</dbReference>
<organism evidence="2 3">
    <name type="scientific">Labeo rohita</name>
    <name type="common">Indian major carp</name>
    <name type="synonym">Cyprinus rohita</name>
    <dbReference type="NCBI Taxonomy" id="84645"/>
    <lineage>
        <taxon>Eukaryota</taxon>
        <taxon>Metazoa</taxon>
        <taxon>Chordata</taxon>
        <taxon>Craniata</taxon>
        <taxon>Vertebrata</taxon>
        <taxon>Euteleostomi</taxon>
        <taxon>Actinopterygii</taxon>
        <taxon>Neopterygii</taxon>
        <taxon>Teleostei</taxon>
        <taxon>Ostariophysi</taxon>
        <taxon>Cypriniformes</taxon>
        <taxon>Cyprinidae</taxon>
        <taxon>Labeoninae</taxon>
        <taxon>Labeonini</taxon>
        <taxon>Labeo</taxon>
    </lineage>
</organism>
<keyword evidence="3" id="KW-1185">Reference proteome</keyword>